<dbReference type="AlphaFoldDB" id="A0A8P0PRP4"/>
<dbReference type="PANTHER" id="PTHR33887:SF1">
    <property type="entry name" value="GENE 867-RELATED"/>
    <property type="match status" value="1"/>
</dbReference>
<reference evidence="2 3" key="1">
    <citation type="journal article" date="2005" name="Nature">
        <title>Genome sequence, comparative analysis and haplotype structure of the domestic dog.</title>
        <authorList>
            <consortium name="Broad Sequencing Platform"/>
            <person name="Lindblad-Toh K."/>
            <person name="Wade C.M."/>
            <person name="Mikkelsen T.S."/>
            <person name="Karlsson E.K."/>
            <person name="Jaffe D.B."/>
            <person name="Kamal M."/>
            <person name="Clamp M."/>
            <person name="Chang J.L."/>
            <person name="Kulbokas E.J. III"/>
            <person name="Zody M.C."/>
            <person name="Mauceli E."/>
            <person name="Xie X."/>
            <person name="Breen M."/>
            <person name="Wayne R.K."/>
            <person name="Ostrander E.A."/>
            <person name="Ponting C.P."/>
            <person name="Galibert F."/>
            <person name="Smith D.R."/>
            <person name="DeJong P.J."/>
            <person name="Kirkness E."/>
            <person name="Alvarez P."/>
            <person name="Biagi T."/>
            <person name="Brockman W."/>
            <person name="Butler J."/>
            <person name="Chin C.W."/>
            <person name="Cook A."/>
            <person name="Cuff J."/>
            <person name="Daly M.J."/>
            <person name="DeCaprio D."/>
            <person name="Gnerre S."/>
            <person name="Grabherr M."/>
            <person name="Kellis M."/>
            <person name="Kleber M."/>
            <person name="Bardeleben C."/>
            <person name="Goodstadt L."/>
            <person name="Heger A."/>
            <person name="Hitte C."/>
            <person name="Kim L."/>
            <person name="Koepfli K.P."/>
            <person name="Parker H.G."/>
            <person name="Pollinger J.P."/>
            <person name="Searle S.M."/>
            <person name="Sutter N.B."/>
            <person name="Thomas R."/>
            <person name="Webber C."/>
            <person name="Baldwin J."/>
            <person name="Abebe A."/>
            <person name="Abouelleil A."/>
            <person name="Aftuck L."/>
            <person name="Ait-Zahra M."/>
            <person name="Aldredge T."/>
            <person name="Allen N."/>
            <person name="An P."/>
            <person name="Anderson S."/>
            <person name="Antoine C."/>
            <person name="Arachchi H."/>
            <person name="Aslam A."/>
            <person name="Ayotte L."/>
            <person name="Bachantsang P."/>
            <person name="Barry A."/>
            <person name="Bayul T."/>
            <person name="Benamara M."/>
            <person name="Berlin A."/>
            <person name="Bessette D."/>
            <person name="Blitshteyn B."/>
            <person name="Bloom T."/>
            <person name="Blye J."/>
            <person name="Boguslavskiy L."/>
            <person name="Bonnet C."/>
            <person name="Boukhgalter B."/>
            <person name="Brown A."/>
            <person name="Cahill P."/>
            <person name="Calixte N."/>
            <person name="Camarata J."/>
            <person name="Cheshatsang Y."/>
            <person name="Chu J."/>
            <person name="Citroen M."/>
            <person name="Collymore A."/>
            <person name="Cooke P."/>
            <person name="Dawoe T."/>
            <person name="Daza R."/>
            <person name="Decktor K."/>
            <person name="DeGray S."/>
            <person name="Dhargay N."/>
            <person name="Dooley K."/>
            <person name="Dooley K."/>
            <person name="Dorje P."/>
            <person name="Dorjee K."/>
            <person name="Dorris L."/>
            <person name="Duffey N."/>
            <person name="Dupes A."/>
            <person name="Egbiremolen O."/>
            <person name="Elong R."/>
            <person name="Falk J."/>
            <person name="Farina A."/>
            <person name="Faro S."/>
            <person name="Ferguson D."/>
            <person name="Ferreira P."/>
            <person name="Fisher S."/>
            <person name="FitzGerald M."/>
            <person name="Foley K."/>
            <person name="Foley C."/>
            <person name="Franke A."/>
            <person name="Friedrich D."/>
            <person name="Gage D."/>
            <person name="Garber M."/>
            <person name="Gearin G."/>
            <person name="Giannoukos G."/>
            <person name="Goode T."/>
            <person name="Goyette A."/>
            <person name="Graham J."/>
            <person name="Grandbois E."/>
            <person name="Gyaltsen K."/>
            <person name="Hafez N."/>
            <person name="Hagopian D."/>
            <person name="Hagos B."/>
            <person name="Hall J."/>
            <person name="Healy C."/>
            <person name="Hegarty R."/>
            <person name="Honan T."/>
            <person name="Horn A."/>
            <person name="Houde N."/>
            <person name="Hughes L."/>
            <person name="Hunnicutt L."/>
            <person name="Husby M."/>
            <person name="Jester B."/>
            <person name="Jones C."/>
            <person name="Kamat A."/>
            <person name="Kanga B."/>
            <person name="Kells C."/>
            <person name="Khazanovich D."/>
            <person name="Kieu A.C."/>
            <person name="Kisner P."/>
            <person name="Kumar M."/>
            <person name="Lance K."/>
            <person name="Landers T."/>
            <person name="Lara M."/>
            <person name="Lee W."/>
            <person name="Leger J.P."/>
            <person name="Lennon N."/>
            <person name="Leuper L."/>
            <person name="LeVine S."/>
            <person name="Liu J."/>
            <person name="Liu X."/>
            <person name="Lokyitsang Y."/>
            <person name="Lokyitsang T."/>
            <person name="Lui A."/>
            <person name="Macdonald J."/>
            <person name="Major J."/>
            <person name="Marabella R."/>
            <person name="Maru K."/>
            <person name="Matthews C."/>
            <person name="McDonough S."/>
            <person name="Mehta T."/>
            <person name="Meldrim J."/>
            <person name="Melnikov A."/>
            <person name="Meneus L."/>
            <person name="Mihalev A."/>
            <person name="Mihova T."/>
            <person name="Miller K."/>
            <person name="Mittelman R."/>
            <person name="Mlenga V."/>
            <person name="Mulrain L."/>
            <person name="Munson G."/>
            <person name="Navidi A."/>
            <person name="Naylor J."/>
            <person name="Nguyen T."/>
            <person name="Nguyen N."/>
            <person name="Nguyen C."/>
            <person name="Nguyen T."/>
            <person name="Nicol R."/>
            <person name="Norbu N."/>
            <person name="Norbu C."/>
            <person name="Novod N."/>
            <person name="Nyima T."/>
            <person name="Olandt P."/>
            <person name="O'Neill B."/>
            <person name="O'Neill K."/>
            <person name="Osman S."/>
            <person name="Oyono L."/>
            <person name="Patti C."/>
            <person name="Perrin D."/>
            <person name="Phunkhang P."/>
            <person name="Pierre F."/>
            <person name="Priest M."/>
            <person name="Rachupka A."/>
            <person name="Raghuraman S."/>
            <person name="Rameau R."/>
            <person name="Ray V."/>
            <person name="Raymond C."/>
            <person name="Rege F."/>
            <person name="Rise C."/>
            <person name="Rogers J."/>
            <person name="Rogov P."/>
            <person name="Sahalie J."/>
            <person name="Settipalli S."/>
            <person name="Sharpe T."/>
            <person name="Shea T."/>
            <person name="Sheehan M."/>
            <person name="Sherpa N."/>
            <person name="Shi J."/>
            <person name="Shih D."/>
            <person name="Sloan J."/>
            <person name="Smith C."/>
            <person name="Sparrow T."/>
            <person name="Stalker J."/>
            <person name="Stange-Thomann N."/>
            <person name="Stavropoulos S."/>
            <person name="Stone C."/>
            <person name="Stone S."/>
            <person name="Sykes S."/>
            <person name="Tchuinga P."/>
            <person name="Tenzing P."/>
            <person name="Tesfaye S."/>
            <person name="Thoulutsang D."/>
            <person name="Thoulutsang Y."/>
            <person name="Topham K."/>
            <person name="Topping I."/>
            <person name="Tsamla T."/>
            <person name="Vassiliev H."/>
            <person name="Venkataraman V."/>
            <person name="Vo A."/>
            <person name="Wangchuk T."/>
            <person name="Wangdi T."/>
            <person name="Weiand M."/>
            <person name="Wilkinson J."/>
            <person name="Wilson A."/>
            <person name="Yadav S."/>
            <person name="Yang S."/>
            <person name="Yang X."/>
            <person name="Young G."/>
            <person name="Yu Q."/>
            <person name="Zainoun J."/>
            <person name="Zembek L."/>
            <person name="Zimmer A."/>
            <person name="Lander E.S."/>
        </authorList>
    </citation>
    <scope>NUCLEOTIDE SEQUENCE [LARGE SCALE GENOMIC DNA]</scope>
    <source>
        <strain evidence="2">Boxer</strain>
    </source>
</reference>
<protein>
    <submittedName>
        <fullName evidence="2">Chromosome 26 C22orf15 homolog</fullName>
    </submittedName>
</protein>
<name>A0A8P0PRP4_CANLF</name>
<feature type="region of interest" description="Disordered" evidence="1">
    <location>
        <begin position="278"/>
        <end position="318"/>
    </location>
</feature>
<evidence type="ECO:0000256" key="1">
    <source>
        <dbReference type="SAM" id="MobiDB-lite"/>
    </source>
</evidence>
<accession>A0A8P0PRP4</accession>
<sequence length="318" mass="34014">MAASWEIPMGSSRRASTSPWGVFLNYAISNSVGGPQASGQAHQAPKALATVADSWISGGRWGVWCWREVLCRGSPGAGGGASSVGGRSCVPWSPTSQEMDGKGYNLNPGALFPALVKKEMKGRQMVPDWGKQRGPFTHLCPAPTAGCWELVNTWCSLVTLTTHLRQRGQVPPDGEAAGKGAGGGAKGLQAEVPAWPCLPIFPATIALLAEDGHLVSLDERLEGASQAPSMGSPRLQERGTYVLVKIIKGEGGTPTRYESLLENLDDQYPELAEELHCLSGLHPTSDGRRRRTSTRRGHQEQGPLSRSRRMGSLPSRTR</sequence>
<proteinExistence type="predicted"/>
<evidence type="ECO:0000313" key="3">
    <source>
        <dbReference type="Proteomes" id="UP000002254"/>
    </source>
</evidence>
<dbReference type="PANTHER" id="PTHR33887">
    <property type="entry name" value="PB1 DOMAIN-CONTAINING PROTEIN"/>
    <property type="match status" value="1"/>
</dbReference>
<reference evidence="2" key="2">
    <citation type="submission" date="2025-08" db="UniProtKB">
        <authorList>
            <consortium name="Ensembl"/>
        </authorList>
    </citation>
    <scope>IDENTIFICATION</scope>
</reference>
<dbReference type="Proteomes" id="UP000002254">
    <property type="component" value="Chromosome 26"/>
</dbReference>
<gene>
    <name evidence="2" type="primary">C26H22orf15</name>
</gene>
<dbReference type="Pfam" id="PF15874">
    <property type="entry name" value="Il2rg"/>
    <property type="match status" value="1"/>
</dbReference>
<dbReference type="InterPro" id="IPR039471">
    <property type="entry name" value="CXorf65-like"/>
</dbReference>
<dbReference type="Ensembl" id="ENSCAFT00000108620.1">
    <property type="protein sequence ID" value="ENSCAFP00000074976.1"/>
    <property type="gene ID" value="ENSCAFG00000014127.7"/>
</dbReference>
<evidence type="ECO:0000313" key="2">
    <source>
        <dbReference type="Ensembl" id="ENSCAFP00000074976.1"/>
    </source>
</evidence>
<organism evidence="2 3">
    <name type="scientific">Canis lupus familiaris</name>
    <name type="common">Dog</name>
    <name type="synonym">Canis familiaris</name>
    <dbReference type="NCBI Taxonomy" id="9615"/>
    <lineage>
        <taxon>Eukaryota</taxon>
        <taxon>Metazoa</taxon>
        <taxon>Chordata</taxon>
        <taxon>Craniata</taxon>
        <taxon>Vertebrata</taxon>
        <taxon>Euteleostomi</taxon>
        <taxon>Mammalia</taxon>
        <taxon>Eutheria</taxon>
        <taxon>Laurasiatheria</taxon>
        <taxon>Carnivora</taxon>
        <taxon>Caniformia</taxon>
        <taxon>Canidae</taxon>
        <taxon>Canis</taxon>
    </lineage>
</organism>